<dbReference type="Proteomes" id="UP000314294">
    <property type="component" value="Unassembled WGS sequence"/>
</dbReference>
<name>A0A4Z2IZY6_9TELE</name>
<dbReference type="EMBL" id="SRLO01000035">
    <property type="protein sequence ID" value="TNN83144.1"/>
    <property type="molecule type" value="Genomic_DNA"/>
</dbReference>
<gene>
    <name evidence="2" type="ORF">EYF80_006751</name>
</gene>
<feature type="compositionally biased region" description="Basic residues" evidence="1">
    <location>
        <begin position="75"/>
        <end position="85"/>
    </location>
</feature>
<evidence type="ECO:0000313" key="2">
    <source>
        <dbReference type="EMBL" id="TNN83144.1"/>
    </source>
</evidence>
<protein>
    <submittedName>
        <fullName evidence="2">Uncharacterized protein</fullName>
    </submittedName>
</protein>
<comment type="caution">
    <text evidence="2">The sequence shown here is derived from an EMBL/GenBank/DDBJ whole genome shotgun (WGS) entry which is preliminary data.</text>
</comment>
<sequence length="85" mass="9746">MPTSKRMRRGEKRRKVLSIHCPNVRLSPVRGATVLRSSRGSRFSRSEARLPSGAPTFRAYEQPAVGENTLEDKRKIKRIKKPEED</sequence>
<reference evidence="2 3" key="1">
    <citation type="submission" date="2019-03" db="EMBL/GenBank/DDBJ databases">
        <title>First draft genome of Liparis tanakae, snailfish: a comprehensive survey of snailfish specific genes.</title>
        <authorList>
            <person name="Kim W."/>
            <person name="Song I."/>
            <person name="Jeong J.-H."/>
            <person name="Kim D."/>
            <person name="Kim S."/>
            <person name="Ryu S."/>
            <person name="Song J.Y."/>
            <person name="Lee S.K."/>
        </authorList>
    </citation>
    <scope>NUCLEOTIDE SEQUENCE [LARGE SCALE GENOMIC DNA]</scope>
    <source>
        <tissue evidence="2">Muscle</tissue>
    </source>
</reference>
<dbReference type="AlphaFoldDB" id="A0A4Z2IZY6"/>
<organism evidence="2 3">
    <name type="scientific">Liparis tanakae</name>
    <name type="common">Tanaka's snailfish</name>
    <dbReference type="NCBI Taxonomy" id="230148"/>
    <lineage>
        <taxon>Eukaryota</taxon>
        <taxon>Metazoa</taxon>
        <taxon>Chordata</taxon>
        <taxon>Craniata</taxon>
        <taxon>Vertebrata</taxon>
        <taxon>Euteleostomi</taxon>
        <taxon>Actinopterygii</taxon>
        <taxon>Neopterygii</taxon>
        <taxon>Teleostei</taxon>
        <taxon>Neoteleostei</taxon>
        <taxon>Acanthomorphata</taxon>
        <taxon>Eupercaria</taxon>
        <taxon>Perciformes</taxon>
        <taxon>Cottioidei</taxon>
        <taxon>Cottales</taxon>
        <taxon>Liparidae</taxon>
        <taxon>Liparis</taxon>
    </lineage>
</organism>
<accession>A0A4Z2IZY6</accession>
<evidence type="ECO:0000313" key="3">
    <source>
        <dbReference type="Proteomes" id="UP000314294"/>
    </source>
</evidence>
<feature type="region of interest" description="Disordered" evidence="1">
    <location>
        <begin position="64"/>
        <end position="85"/>
    </location>
</feature>
<proteinExistence type="predicted"/>
<keyword evidence="3" id="KW-1185">Reference proteome</keyword>
<evidence type="ECO:0000256" key="1">
    <source>
        <dbReference type="SAM" id="MobiDB-lite"/>
    </source>
</evidence>